<organism evidence="8 9">
    <name type="scientific">Koleobacter methoxysyntrophicus</name>
    <dbReference type="NCBI Taxonomy" id="2751313"/>
    <lineage>
        <taxon>Bacteria</taxon>
        <taxon>Bacillati</taxon>
        <taxon>Bacillota</taxon>
        <taxon>Clostridia</taxon>
        <taxon>Koleobacterales</taxon>
        <taxon>Koleobacteraceae</taxon>
        <taxon>Koleobacter</taxon>
    </lineage>
</organism>
<evidence type="ECO:0000313" key="8">
    <source>
        <dbReference type="EMBL" id="QSQ10318.1"/>
    </source>
</evidence>
<dbReference type="NCBIfam" id="TIGR00647">
    <property type="entry name" value="DNA_bind_WhiA"/>
    <property type="match status" value="1"/>
</dbReference>
<dbReference type="GO" id="GO:0003677">
    <property type="term" value="F:DNA binding"/>
    <property type="evidence" value="ECO:0007669"/>
    <property type="project" value="UniProtKB-UniRule"/>
</dbReference>
<dbReference type="InterPro" id="IPR003802">
    <property type="entry name" value="Sporulation_regulator_WhiA"/>
</dbReference>
<dbReference type="RefSeq" id="WP_206707628.1">
    <property type="nucleotide sequence ID" value="NZ_CP059066.1"/>
</dbReference>
<feature type="domain" description="WhiA LAGLIDADG-like" evidence="7">
    <location>
        <begin position="133"/>
        <end position="224"/>
    </location>
</feature>
<feature type="domain" description="Sporulation regulator WhiA C-terminal" evidence="5">
    <location>
        <begin position="227"/>
        <end position="310"/>
    </location>
</feature>
<dbReference type="EMBL" id="CP059066">
    <property type="protein sequence ID" value="QSQ10318.1"/>
    <property type="molecule type" value="Genomic_DNA"/>
</dbReference>
<comment type="function">
    <text evidence="4">Involved in cell division and chromosome segregation.</text>
</comment>
<dbReference type="Gene3D" id="3.10.28.10">
    <property type="entry name" value="Homing endonucleases"/>
    <property type="match status" value="1"/>
</dbReference>
<protein>
    <recommendedName>
        <fullName evidence="4">Probable cell division protein WhiA</fullName>
    </recommendedName>
</protein>
<name>A0A8A0RS47_9FIRM</name>
<keyword evidence="2 4" id="KW-0238">DNA-binding</keyword>
<dbReference type="Proteomes" id="UP000662904">
    <property type="component" value="Chromosome"/>
</dbReference>
<dbReference type="InterPro" id="IPR023054">
    <property type="entry name" value="Sporulation_regulator_WhiA_C"/>
</dbReference>
<evidence type="ECO:0000259" key="6">
    <source>
        <dbReference type="Pfam" id="PF10298"/>
    </source>
</evidence>
<dbReference type="InterPro" id="IPR018478">
    <property type="entry name" value="Sporu_reg_WhiA_N_dom"/>
</dbReference>
<evidence type="ECO:0000313" key="9">
    <source>
        <dbReference type="Proteomes" id="UP000662904"/>
    </source>
</evidence>
<sequence length="323" mass="36909">MSFSSKAKKELSCIQVDDKCCQLAELSAIFKMTGSIEIKGKNRLAVKIVTENADIIRFAFKVIKKLFNLAPVLMVRKKRKLKRSNIYILVLTPFMDSKKVLEALGILHESLQEGIHFHYGIDEFLIQKDCCKRSYLRGAFLGGGSLSDPEKTYHLEFICHNREYSRDLSKLINSFGLKSKIVERKGYFVVYLKEGEQISNLLNIIGAHSALLNMENIRVIKDVRNNINRLVNCETANMNKTIDASIRQINNINYIKDNIGLKKLSRPLQEIAELRLNYPDISLKELGEMLVPPISKSGVNHRLRKIEQIANKIRLMKGENKSV</sequence>
<dbReference type="InterPro" id="IPR027434">
    <property type="entry name" value="Homing_endonucl"/>
</dbReference>
<keyword evidence="1 4" id="KW-0132">Cell division</keyword>
<dbReference type="Pfam" id="PF02650">
    <property type="entry name" value="HTH_WhiA"/>
    <property type="match status" value="1"/>
</dbReference>
<dbReference type="KEGG" id="kme:H0A61_02722"/>
<reference evidence="8" key="1">
    <citation type="submission" date="2020-07" db="EMBL/GenBank/DDBJ databases">
        <title>Koleobacter methoxysyntrophicus gen. nov., sp. nov., a novel anaerobic bacterium isolated from deep subsurface oil field and proposal of Koleobacterales ord. nov. in the phylum Firmicutes.</title>
        <authorList>
            <person name="Sakamoto S."/>
            <person name="Tamaki H."/>
        </authorList>
    </citation>
    <scope>NUCLEOTIDE SEQUENCE</scope>
    <source>
        <strain evidence="8">NRmbB1</strain>
    </source>
</reference>
<dbReference type="PANTHER" id="PTHR37307">
    <property type="entry name" value="CELL DIVISION PROTEIN WHIA-RELATED"/>
    <property type="match status" value="1"/>
</dbReference>
<dbReference type="PANTHER" id="PTHR37307:SF1">
    <property type="entry name" value="CELL DIVISION PROTEIN WHIA-RELATED"/>
    <property type="match status" value="1"/>
</dbReference>
<dbReference type="InterPro" id="IPR039518">
    <property type="entry name" value="WhiA_LAGLIDADG_dom"/>
</dbReference>
<evidence type="ECO:0000259" key="7">
    <source>
        <dbReference type="Pfam" id="PF14527"/>
    </source>
</evidence>
<comment type="similarity">
    <text evidence="4">Belongs to the WhiA family.</text>
</comment>
<evidence type="ECO:0000256" key="2">
    <source>
        <dbReference type="ARBA" id="ARBA00023125"/>
    </source>
</evidence>
<evidence type="ECO:0000256" key="1">
    <source>
        <dbReference type="ARBA" id="ARBA00022618"/>
    </source>
</evidence>
<dbReference type="AlphaFoldDB" id="A0A8A0RS47"/>
<dbReference type="SUPFAM" id="SSF55608">
    <property type="entry name" value="Homing endonucleases"/>
    <property type="match status" value="1"/>
</dbReference>
<feature type="domain" description="Sporulation transcription regulator WhiA N-terminal" evidence="6">
    <location>
        <begin position="19"/>
        <end position="107"/>
    </location>
</feature>
<dbReference type="GO" id="GO:0051301">
    <property type="term" value="P:cell division"/>
    <property type="evidence" value="ECO:0007669"/>
    <property type="project" value="UniProtKB-UniRule"/>
</dbReference>
<gene>
    <name evidence="4 8" type="primary">whiA</name>
    <name evidence="8" type="ORF">H0A61_02722</name>
</gene>
<evidence type="ECO:0000256" key="3">
    <source>
        <dbReference type="ARBA" id="ARBA00023306"/>
    </source>
</evidence>
<accession>A0A8A0RS47</accession>
<dbReference type="Pfam" id="PF10298">
    <property type="entry name" value="WhiA_N"/>
    <property type="match status" value="1"/>
</dbReference>
<dbReference type="Pfam" id="PF14527">
    <property type="entry name" value="LAGLIDADG_WhiA"/>
    <property type="match status" value="1"/>
</dbReference>
<dbReference type="HAMAP" id="MF_01420">
    <property type="entry name" value="HTH_type_WhiA"/>
    <property type="match status" value="1"/>
</dbReference>
<evidence type="ECO:0000259" key="5">
    <source>
        <dbReference type="Pfam" id="PF02650"/>
    </source>
</evidence>
<keyword evidence="9" id="KW-1185">Reference proteome</keyword>
<keyword evidence="3 4" id="KW-0131">Cell cycle</keyword>
<dbReference type="GO" id="GO:0043937">
    <property type="term" value="P:regulation of sporulation"/>
    <property type="evidence" value="ECO:0007669"/>
    <property type="project" value="InterPro"/>
</dbReference>
<evidence type="ECO:0000256" key="4">
    <source>
        <dbReference type="HAMAP-Rule" id="MF_01420"/>
    </source>
</evidence>
<proteinExistence type="inferred from homology"/>